<evidence type="ECO:0000256" key="3">
    <source>
        <dbReference type="ARBA" id="ARBA00022741"/>
    </source>
</evidence>
<dbReference type="PANTHER" id="PTHR43038:SF3">
    <property type="entry name" value="ABC TRANSPORTER G FAMILY MEMBER 20 ISOFORM X1"/>
    <property type="match status" value="1"/>
</dbReference>
<keyword evidence="6 7" id="KW-0472">Membrane</keyword>
<dbReference type="InterPro" id="IPR003593">
    <property type="entry name" value="AAA+_ATPase"/>
</dbReference>
<keyword evidence="3" id="KW-0547">Nucleotide-binding</keyword>
<feature type="transmembrane region" description="Helical" evidence="7">
    <location>
        <begin position="488"/>
        <end position="509"/>
    </location>
</feature>
<evidence type="ECO:0000259" key="10">
    <source>
        <dbReference type="PROSITE" id="PS51012"/>
    </source>
</evidence>
<dbReference type="PROSITE" id="PS00211">
    <property type="entry name" value="ABC_TRANSPORTER_1"/>
    <property type="match status" value="1"/>
</dbReference>
<comment type="similarity">
    <text evidence="7">Belongs to the ABC-2 integral membrane protein family.</text>
</comment>
<gene>
    <name evidence="11" type="ORF">MXD59_23205</name>
</gene>
<feature type="compositionally biased region" description="Low complexity" evidence="8">
    <location>
        <begin position="275"/>
        <end position="309"/>
    </location>
</feature>
<keyword evidence="7" id="KW-1003">Cell membrane</keyword>
<evidence type="ECO:0000256" key="4">
    <source>
        <dbReference type="ARBA" id="ARBA00022840"/>
    </source>
</evidence>
<reference evidence="11 12" key="1">
    <citation type="submission" date="2022-04" db="EMBL/GenBank/DDBJ databases">
        <title>Genome diversity in the genus Frankia.</title>
        <authorList>
            <person name="Carlos-Shanley C."/>
            <person name="Hahn D."/>
        </authorList>
    </citation>
    <scope>NUCLEOTIDE SEQUENCE [LARGE SCALE GENOMIC DNA]</scope>
    <source>
        <strain evidence="11 12">Ag45/Mut15</strain>
    </source>
</reference>
<feature type="domain" description="ABC transmembrane type-2" evidence="10">
    <location>
        <begin position="377"/>
        <end position="602"/>
    </location>
</feature>
<protein>
    <recommendedName>
        <fullName evidence="7">Transport permease protein</fullName>
    </recommendedName>
</protein>
<keyword evidence="5 7" id="KW-1133">Transmembrane helix</keyword>
<comment type="caution">
    <text evidence="11">The sequence shown here is derived from an EMBL/GenBank/DDBJ whole genome shotgun (WGS) entry which is preliminary data.</text>
</comment>
<feature type="transmembrane region" description="Helical" evidence="7">
    <location>
        <begin position="577"/>
        <end position="599"/>
    </location>
</feature>
<evidence type="ECO:0000256" key="1">
    <source>
        <dbReference type="ARBA" id="ARBA00004141"/>
    </source>
</evidence>
<feature type="compositionally biased region" description="Pro residues" evidence="8">
    <location>
        <begin position="314"/>
        <end position="329"/>
    </location>
</feature>
<evidence type="ECO:0000313" key="12">
    <source>
        <dbReference type="Proteomes" id="UP001201873"/>
    </source>
</evidence>
<evidence type="ECO:0000313" key="11">
    <source>
        <dbReference type="EMBL" id="MCK9878636.1"/>
    </source>
</evidence>
<dbReference type="Pfam" id="PF00005">
    <property type="entry name" value="ABC_tran"/>
    <property type="match status" value="1"/>
</dbReference>
<dbReference type="CDD" id="cd03230">
    <property type="entry name" value="ABC_DR_subfamily_A"/>
    <property type="match status" value="1"/>
</dbReference>
<accession>A0ABT0K4B0</accession>
<feature type="compositionally biased region" description="Low complexity" evidence="8">
    <location>
        <begin position="330"/>
        <end position="346"/>
    </location>
</feature>
<feature type="transmembrane region" description="Helical" evidence="7">
    <location>
        <begin position="454"/>
        <end position="476"/>
    </location>
</feature>
<feature type="region of interest" description="Disordered" evidence="8">
    <location>
        <begin position="275"/>
        <end position="366"/>
    </location>
</feature>
<organism evidence="11 12">
    <name type="scientific">Frankia umida</name>
    <dbReference type="NCBI Taxonomy" id="573489"/>
    <lineage>
        <taxon>Bacteria</taxon>
        <taxon>Bacillati</taxon>
        <taxon>Actinomycetota</taxon>
        <taxon>Actinomycetes</taxon>
        <taxon>Frankiales</taxon>
        <taxon>Frankiaceae</taxon>
        <taxon>Frankia</taxon>
    </lineage>
</organism>
<dbReference type="InterPro" id="IPR047817">
    <property type="entry name" value="ABC2_TM_bact-type"/>
</dbReference>
<evidence type="ECO:0000256" key="5">
    <source>
        <dbReference type="ARBA" id="ARBA00022989"/>
    </source>
</evidence>
<evidence type="ECO:0000256" key="6">
    <source>
        <dbReference type="ARBA" id="ARBA00023136"/>
    </source>
</evidence>
<feature type="domain" description="ABC transporter" evidence="9">
    <location>
        <begin position="27"/>
        <end position="265"/>
    </location>
</feature>
<dbReference type="Pfam" id="PF01061">
    <property type="entry name" value="ABC2_membrane"/>
    <property type="match status" value="1"/>
</dbReference>
<dbReference type="InterPro" id="IPR003439">
    <property type="entry name" value="ABC_transporter-like_ATP-bd"/>
</dbReference>
<comment type="subcellular location">
    <subcellularLocation>
        <location evidence="7">Cell membrane</location>
        <topology evidence="7">Multi-pass membrane protein</topology>
    </subcellularLocation>
    <subcellularLocation>
        <location evidence="1">Membrane</location>
        <topology evidence="1">Multi-pass membrane protein</topology>
    </subcellularLocation>
</comment>
<keyword evidence="2 7" id="KW-0812">Transmembrane</keyword>
<dbReference type="EMBL" id="JALKFT010000039">
    <property type="protein sequence ID" value="MCK9878636.1"/>
    <property type="molecule type" value="Genomic_DNA"/>
</dbReference>
<feature type="transmembrane region" description="Helical" evidence="7">
    <location>
        <begin position="383"/>
        <end position="401"/>
    </location>
</feature>
<feature type="transmembrane region" description="Helical" evidence="7">
    <location>
        <begin position="413"/>
        <end position="433"/>
    </location>
</feature>
<keyword evidence="12" id="KW-1185">Reference proteome</keyword>
<proteinExistence type="inferred from homology"/>
<dbReference type="SMART" id="SM00382">
    <property type="entry name" value="AAA"/>
    <property type="match status" value="1"/>
</dbReference>
<keyword evidence="4" id="KW-0067">ATP-binding</keyword>
<dbReference type="SUPFAM" id="SSF52540">
    <property type="entry name" value="P-loop containing nucleoside triphosphate hydrolases"/>
    <property type="match status" value="1"/>
</dbReference>
<feature type="transmembrane region" description="Helical" evidence="7">
    <location>
        <begin position="521"/>
        <end position="539"/>
    </location>
</feature>
<dbReference type="InterPro" id="IPR017871">
    <property type="entry name" value="ABC_transporter-like_CS"/>
</dbReference>
<dbReference type="PANTHER" id="PTHR43038">
    <property type="entry name" value="ATP-BINDING CASSETTE, SUB-FAMILY H, MEMBER 1"/>
    <property type="match status" value="1"/>
</dbReference>
<dbReference type="Gene3D" id="3.40.50.300">
    <property type="entry name" value="P-loop containing nucleotide triphosphate hydrolases"/>
    <property type="match status" value="1"/>
</dbReference>
<dbReference type="InterPro" id="IPR027417">
    <property type="entry name" value="P-loop_NTPase"/>
</dbReference>
<evidence type="ECO:0000259" key="9">
    <source>
        <dbReference type="PROSITE" id="PS50893"/>
    </source>
</evidence>
<dbReference type="RefSeq" id="WP_248826723.1">
    <property type="nucleotide sequence ID" value="NZ_JALKFT010000039.1"/>
</dbReference>
<evidence type="ECO:0000256" key="7">
    <source>
        <dbReference type="RuleBase" id="RU361157"/>
    </source>
</evidence>
<dbReference type="InterPro" id="IPR013525">
    <property type="entry name" value="ABC2_TM"/>
</dbReference>
<dbReference type="PROSITE" id="PS51012">
    <property type="entry name" value="ABC_TM2"/>
    <property type="match status" value="1"/>
</dbReference>
<evidence type="ECO:0000256" key="2">
    <source>
        <dbReference type="ARBA" id="ARBA00022692"/>
    </source>
</evidence>
<name>A0ABT0K4B0_9ACTN</name>
<dbReference type="PROSITE" id="PS50893">
    <property type="entry name" value="ABC_TRANSPORTER_2"/>
    <property type="match status" value="1"/>
</dbReference>
<sequence>MHTDVNLSPGGGGAHAGIGMVSDVPALQAIDVRIRRGTRRRGRGGHEVIHGMSFTIPSGRVVGVIGPSGSGKTTLLRAIVGVQSAVSGDLRVLGYTSGDACLRRRVGYATQSASVYGDLTVLENLRYFTEIMRAGIPGDPAWSPGYLDALLTQVGLTEQANLLVNQLSGGQRSRVSLAAAMIGGTDVLVLDEPTVGADPLLRRRLWSDLRELARDGMTIFVSSHVMDEAARCDHLLLIYSGRLLAQGTPSELLATTDCNDLEEGFVRLLERSAASAGQASPTAPTTAAPTMTVPTTTGPTTLASPAGPAGPLGGSPPVPQPAPTVPQPAPSDGVPDAAAPTPTAGPHPSGVAPCPARRPVDARRTGATAGRVLRQLGRDRRTLALVLLLPPVLLLTLRLLFHHSPATFGRVGPALLGIFPLMTMFFVTSVAMLRERTSGTLERLMTTPVGRSDLLVGYGLAFAVPAATQAALATALTVGPLGLDVRGSASMLFVAAILSSFLGTSLGLWMSAFARTEFEAVQFIPAVLIPQFMLCGVLVPRHTMLPTLDTLSALMPMTYVVDSMAQLSRSRAVDGRLALDLGIVICCTLAALGLAAVTLRRQHP</sequence>
<keyword evidence="7" id="KW-0813">Transport</keyword>
<evidence type="ECO:0000256" key="8">
    <source>
        <dbReference type="SAM" id="MobiDB-lite"/>
    </source>
</evidence>
<dbReference type="Proteomes" id="UP001201873">
    <property type="component" value="Unassembled WGS sequence"/>
</dbReference>